<organism evidence="10 11">
    <name type="scientific">Yinghuangia aomiensis</name>
    <dbReference type="NCBI Taxonomy" id="676205"/>
    <lineage>
        <taxon>Bacteria</taxon>
        <taxon>Bacillati</taxon>
        <taxon>Actinomycetota</taxon>
        <taxon>Actinomycetes</taxon>
        <taxon>Kitasatosporales</taxon>
        <taxon>Streptomycetaceae</taxon>
        <taxon>Yinghuangia</taxon>
    </lineage>
</organism>
<evidence type="ECO:0000256" key="2">
    <source>
        <dbReference type="ARBA" id="ARBA00006285"/>
    </source>
</evidence>
<reference evidence="11" key="1">
    <citation type="journal article" date="2019" name="Int. J. Syst. Evol. Microbiol.">
        <title>The Global Catalogue of Microorganisms (GCM) 10K type strain sequencing project: providing services to taxonomists for standard genome sequencing and annotation.</title>
        <authorList>
            <consortium name="The Broad Institute Genomics Platform"/>
            <consortium name="The Broad Institute Genome Sequencing Center for Infectious Disease"/>
            <person name="Wu L."/>
            <person name="Ma J."/>
        </authorList>
    </citation>
    <scope>NUCLEOTIDE SEQUENCE [LARGE SCALE GENOMIC DNA]</scope>
    <source>
        <strain evidence="11">JCM 17986</strain>
    </source>
</reference>
<keyword evidence="4" id="KW-0378">Hydrolase</keyword>
<sequence length="538" mass="56357">MPSLHASILLAVLLLAAAGTVACSSSEPGAPPSTPAEPGKEKSNVPSTAGYSALVPVPVRAAAAPGAAWVLAPGTRIHTAPGSAEAAGVGEFLAGLLRRATGYPLPVEASDAPAGITLALEPGALDHDGEEGYRLDVTAAGVAIRAARPAGLFFGVATLRQLLPAAVESAAGAQADGWTVPGGSVADRPRYAYRGFSLDLARHYFTPAETRRFVDHLARYKFNTLHLHLTDDQGWRIAIDGRPNLTGVGAATQVGGGPGGFWTQDDYRAVVAYAAERFVTVVPEIDMPGHTNAALVAYPELGCDGGTYTPYTGVKVGFSALCVDSEKTYAFVDEVVGQIAALTPGPYLHIGGDEAHTLPKDAYARFMARAQSVVERHGKRVMAWHQLADAAPVPGAVLEYWNQSGKDADRVAAAARGGAKVVLAPADHTYLDMAYAGGERLGLTWAGTVDVRQSYEWEPATHLDGVPQDAVLGVEAALWGETVTSVADAEYLVFPRLAGVAETAWSPRDARDWDGFRGRLAAQAAYWDAAGIGYAKRL</sequence>
<dbReference type="InterPro" id="IPR015882">
    <property type="entry name" value="HEX_bac_N"/>
</dbReference>
<dbReference type="SUPFAM" id="SSF51445">
    <property type="entry name" value="(Trans)glycosidases"/>
    <property type="match status" value="1"/>
</dbReference>
<dbReference type="InterPro" id="IPR029018">
    <property type="entry name" value="Hex-like_dom2"/>
</dbReference>
<evidence type="ECO:0000259" key="9">
    <source>
        <dbReference type="Pfam" id="PF02838"/>
    </source>
</evidence>
<dbReference type="Proteomes" id="UP001500466">
    <property type="component" value="Unassembled WGS sequence"/>
</dbReference>
<feature type="domain" description="Beta-hexosaminidase bacterial type N-terminal" evidence="9">
    <location>
        <begin position="53"/>
        <end position="187"/>
    </location>
</feature>
<evidence type="ECO:0000256" key="1">
    <source>
        <dbReference type="ARBA" id="ARBA00001231"/>
    </source>
</evidence>
<feature type="region of interest" description="Disordered" evidence="6">
    <location>
        <begin position="24"/>
        <end position="47"/>
    </location>
</feature>
<evidence type="ECO:0000259" key="8">
    <source>
        <dbReference type="Pfam" id="PF00728"/>
    </source>
</evidence>
<dbReference type="InterPro" id="IPR015883">
    <property type="entry name" value="Glyco_hydro_20_cat"/>
</dbReference>
<proteinExistence type="inferred from homology"/>
<feature type="domain" description="Glycoside hydrolase family 20 catalytic" evidence="8">
    <location>
        <begin position="191"/>
        <end position="357"/>
    </location>
</feature>
<dbReference type="EMBL" id="BAABHS010000015">
    <property type="protein sequence ID" value="GAA4973167.1"/>
    <property type="molecule type" value="Genomic_DNA"/>
</dbReference>
<evidence type="ECO:0000313" key="10">
    <source>
        <dbReference type="EMBL" id="GAA4973167.1"/>
    </source>
</evidence>
<gene>
    <name evidence="10" type="ORF">GCM10023205_44450</name>
</gene>
<dbReference type="Gene3D" id="3.30.379.10">
    <property type="entry name" value="Chitobiase/beta-hexosaminidase domain 2-like"/>
    <property type="match status" value="1"/>
</dbReference>
<dbReference type="InterPro" id="IPR017853">
    <property type="entry name" value="GH"/>
</dbReference>
<dbReference type="Pfam" id="PF00728">
    <property type="entry name" value="Glyco_hydro_20"/>
    <property type="match status" value="2"/>
</dbReference>
<feature type="signal peptide" evidence="7">
    <location>
        <begin position="1"/>
        <end position="22"/>
    </location>
</feature>
<comment type="similarity">
    <text evidence="2">Belongs to the glycosyl hydrolase 20 family.</text>
</comment>
<keyword evidence="7" id="KW-0732">Signal</keyword>
<dbReference type="EC" id="3.2.1.52" evidence="3"/>
<comment type="catalytic activity">
    <reaction evidence="1">
        <text>Hydrolysis of terminal non-reducing N-acetyl-D-hexosamine residues in N-acetyl-beta-D-hexosaminides.</text>
        <dbReference type="EC" id="3.2.1.52"/>
    </reaction>
</comment>
<dbReference type="PANTHER" id="PTHR22600">
    <property type="entry name" value="BETA-HEXOSAMINIDASE"/>
    <property type="match status" value="1"/>
</dbReference>
<dbReference type="Pfam" id="PF02838">
    <property type="entry name" value="Glyco_hydro_20b"/>
    <property type="match status" value="1"/>
</dbReference>
<keyword evidence="5" id="KW-0326">Glycosidase</keyword>
<evidence type="ECO:0000256" key="5">
    <source>
        <dbReference type="ARBA" id="ARBA00023295"/>
    </source>
</evidence>
<name>A0ABP9HL80_9ACTN</name>
<dbReference type="PRINTS" id="PR00738">
    <property type="entry name" value="GLHYDRLASE20"/>
</dbReference>
<protein>
    <recommendedName>
        <fullName evidence="3">beta-N-acetylhexosaminidase</fullName>
        <ecNumber evidence="3">3.2.1.52</ecNumber>
    </recommendedName>
</protein>
<dbReference type="PANTHER" id="PTHR22600:SF57">
    <property type="entry name" value="BETA-N-ACETYLHEXOSAMINIDASE"/>
    <property type="match status" value="1"/>
</dbReference>
<dbReference type="Gene3D" id="3.20.20.80">
    <property type="entry name" value="Glycosidases"/>
    <property type="match status" value="1"/>
</dbReference>
<evidence type="ECO:0000256" key="6">
    <source>
        <dbReference type="SAM" id="MobiDB-lite"/>
    </source>
</evidence>
<keyword evidence="11" id="KW-1185">Reference proteome</keyword>
<evidence type="ECO:0000256" key="7">
    <source>
        <dbReference type="SAM" id="SignalP"/>
    </source>
</evidence>
<evidence type="ECO:0000256" key="4">
    <source>
        <dbReference type="ARBA" id="ARBA00022801"/>
    </source>
</evidence>
<dbReference type="InterPro" id="IPR025705">
    <property type="entry name" value="Beta_hexosaminidase_sua/sub"/>
</dbReference>
<accession>A0ABP9HL80</accession>
<comment type="caution">
    <text evidence="10">The sequence shown here is derived from an EMBL/GenBank/DDBJ whole genome shotgun (WGS) entry which is preliminary data.</text>
</comment>
<evidence type="ECO:0000256" key="3">
    <source>
        <dbReference type="ARBA" id="ARBA00012663"/>
    </source>
</evidence>
<dbReference type="CDD" id="cd06568">
    <property type="entry name" value="GH20_SpHex_like"/>
    <property type="match status" value="1"/>
</dbReference>
<dbReference type="SUPFAM" id="SSF55545">
    <property type="entry name" value="beta-N-acetylhexosaminidase-like domain"/>
    <property type="match status" value="1"/>
</dbReference>
<evidence type="ECO:0000313" key="11">
    <source>
        <dbReference type="Proteomes" id="UP001500466"/>
    </source>
</evidence>
<feature type="chain" id="PRO_5046496650" description="beta-N-acetylhexosaminidase" evidence="7">
    <location>
        <begin position="23"/>
        <end position="538"/>
    </location>
</feature>
<feature type="domain" description="Glycoside hydrolase family 20 catalytic" evidence="8">
    <location>
        <begin position="361"/>
        <end position="507"/>
    </location>
</feature>
<dbReference type="RefSeq" id="WP_345677361.1">
    <property type="nucleotide sequence ID" value="NZ_BAABHS010000015.1"/>
</dbReference>